<dbReference type="GO" id="GO:0032008">
    <property type="term" value="P:positive regulation of TOR signaling"/>
    <property type="evidence" value="ECO:0007669"/>
    <property type="project" value="InterPro"/>
</dbReference>
<sequence>MQADEEDSALHSCFDSLKSAVMGCCYSICHKENDAQENTINERTHLLEVPEQQQETPVPVVSASTPPRKQDEQSALNRILHETATNVIDVGALGPYALEPGAYSERVRAYTARVAAAVPPPTPAPPRLLADVPQAERTALLSKAGLSNDDKDFVSTTHTDIHDISASGAAVSTEFAICYKLLITRREIYNR</sequence>
<evidence type="ECO:0000256" key="5">
    <source>
        <dbReference type="ARBA" id="ARBA00022707"/>
    </source>
</evidence>
<evidence type="ECO:0000256" key="8">
    <source>
        <dbReference type="ARBA" id="ARBA00023139"/>
    </source>
</evidence>
<proteinExistence type="inferred from homology"/>
<comment type="similarity">
    <text evidence="3">Belongs to the LAMTOR1 family.</text>
</comment>
<keyword evidence="10" id="KW-0449">Lipoprotein</keyword>
<comment type="subcellular location">
    <subcellularLocation>
        <location evidence="2">Late endosome membrane</location>
        <topology evidence="2">Lipid-anchor</topology>
        <orientation evidence="2">Cytoplasmic side</orientation>
    </subcellularLocation>
    <subcellularLocation>
        <location evidence="1">Lysosome membrane</location>
        <topology evidence="1">Lipid-anchor</topology>
        <orientation evidence="1">Cytoplasmic side</orientation>
    </subcellularLocation>
</comment>
<dbReference type="SMART" id="SM01262">
    <property type="entry name" value="LAMTOR"/>
    <property type="match status" value="1"/>
</dbReference>
<dbReference type="GO" id="GO:0001919">
    <property type="term" value="P:regulation of receptor recycling"/>
    <property type="evidence" value="ECO:0007669"/>
    <property type="project" value="InterPro"/>
</dbReference>
<dbReference type="GO" id="GO:0060090">
    <property type="term" value="F:molecular adaptor activity"/>
    <property type="evidence" value="ECO:0007669"/>
    <property type="project" value="TreeGrafter"/>
</dbReference>
<keyword evidence="7" id="KW-0472">Membrane</keyword>
<dbReference type="GO" id="GO:0042632">
    <property type="term" value="P:cholesterol homeostasis"/>
    <property type="evidence" value="ECO:0007669"/>
    <property type="project" value="InterPro"/>
</dbReference>
<evidence type="ECO:0000256" key="10">
    <source>
        <dbReference type="ARBA" id="ARBA00023288"/>
    </source>
</evidence>
<evidence type="ECO:0000313" key="13">
    <source>
        <dbReference type="EMBL" id="CAG9782409.1"/>
    </source>
</evidence>
<dbReference type="PANTHER" id="PTHR13401:SF2">
    <property type="entry name" value="RAGULATOR COMPLEX PROTEIN LAMTOR1"/>
    <property type="match status" value="1"/>
</dbReference>
<keyword evidence="14" id="KW-1185">Reference proteome</keyword>
<evidence type="ECO:0000256" key="11">
    <source>
        <dbReference type="ARBA" id="ARBA00032695"/>
    </source>
</evidence>
<evidence type="ECO:0000256" key="6">
    <source>
        <dbReference type="ARBA" id="ARBA00022753"/>
    </source>
</evidence>
<evidence type="ECO:0000256" key="12">
    <source>
        <dbReference type="SAM" id="MobiDB-lite"/>
    </source>
</evidence>
<reference evidence="13" key="2">
    <citation type="submission" date="2022-10" db="EMBL/GenBank/DDBJ databases">
        <authorList>
            <consortium name="ENA_rothamsted_submissions"/>
            <consortium name="culmorum"/>
            <person name="King R."/>
        </authorList>
    </citation>
    <scope>NUCLEOTIDE SEQUENCE</scope>
</reference>
<accession>A0A9N9N1A4</accession>
<dbReference type="GO" id="GO:0045121">
    <property type="term" value="C:membrane raft"/>
    <property type="evidence" value="ECO:0007669"/>
    <property type="project" value="InterPro"/>
</dbReference>
<evidence type="ECO:0000313" key="14">
    <source>
        <dbReference type="Proteomes" id="UP001153714"/>
    </source>
</evidence>
<dbReference type="GO" id="GO:0071986">
    <property type="term" value="C:Ragulator complex"/>
    <property type="evidence" value="ECO:0007669"/>
    <property type="project" value="InterPro"/>
</dbReference>
<evidence type="ECO:0000256" key="3">
    <source>
        <dbReference type="ARBA" id="ARBA00010861"/>
    </source>
</evidence>
<organism evidence="13 14">
    <name type="scientific">Diatraea saccharalis</name>
    <name type="common">sugarcane borer</name>
    <dbReference type="NCBI Taxonomy" id="40085"/>
    <lineage>
        <taxon>Eukaryota</taxon>
        <taxon>Metazoa</taxon>
        <taxon>Ecdysozoa</taxon>
        <taxon>Arthropoda</taxon>
        <taxon>Hexapoda</taxon>
        <taxon>Insecta</taxon>
        <taxon>Pterygota</taxon>
        <taxon>Neoptera</taxon>
        <taxon>Endopterygota</taxon>
        <taxon>Lepidoptera</taxon>
        <taxon>Glossata</taxon>
        <taxon>Ditrysia</taxon>
        <taxon>Pyraloidea</taxon>
        <taxon>Crambidae</taxon>
        <taxon>Crambinae</taxon>
        <taxon>Diatraea</taxon>
    </lineage>
</organism>
<dbReference type="GO" id="GO:0031902">
    <property type="term" value="C:late endosome membrane"/>
    <property type="evidence" value="ECO:0007669"/>
    <property type="project" value="UniProtKB-SubCell"/>
</dbReference>
<keyword evidence="9" id="KW-0458">Lysosome</keyword>
<keyword evidence="5" id="KW-0519">Myristate</keyword>
<dbReference type="OrthoDB" id="5562028at2759"/>
<evidence type="ECO:0000256" key="1">
    <source>
        <dbReference type="ARBA" id="ARBA00004122"/>
    </source>
</evidence>
<evidence type="ECO:0000256" key="7">
    <source>
        <dbReference type="ARBA" id="ARBA00023136"/>
    </source>
</evidence>
<dbReference type="AlphaFoldDB" id="A0A9N9N1A4"/>
<dbReference type="GO" id="GO:0016197">
    <property type="term" value="P:endosomal transport"/>
    <property type="evidence" value="ECO:0007669"/>
    <property type="project" value="InterPro"/>
</dbReference>
<reference evidence="13" key="1">
    <citation type="submission" date="2021-12" db="EMBL/GenBank/DDBJ databases">
        <authorList>
            <person name="King R."/>
        </authorList>
    </citation>
    <scope>NUCLEOTIDE SEQUENCE</scope>
</reference>
<keyword evidence="8" id="KW-0564">Palmitate</keyword>
<dbReference type="GO" id="GO:0071230">
    <property type="term" value="P:cellular response to amino acid stimulus"/>
    <property type="evidence" value="ECO:0007669"/>
    <property type="project" value="InterPro"/>
</dbReference>
<feature type="region of interest" description="Disordered" evidence="12">
    <location>
        <begin position="49"/>
        <end position="70"/>
    </location>
</feature>
<dbReference type="Proteomes" id="UP001153714">
    <property type="component" value="Chromosome 1"/>
</dbReference>
<name>A0A9N9N1A4_9NEOP</name>
<protein>
    <recommendedName>
        <fullName evidence="4">Ragulator complex protein LAMTOR1</fullName>
    </recommendedName>
    <alternativeName>
        <fullName evidence="11">Late endosomal/lysosomal adaptor and MAPK and MTOR activator 1</fullName>
    </alternativeName>
</protein>
<gene>
    <name evidence="13" type="ORF">DIATSA_LOCUS666</name>
</gene>
<evidence type="ECO:0000256" key="2">
    <source>
        <dbReference type="ARBA" id="ARBA00004577"/>
    </source>
</evidence>
<dbReference type="GO" id="GO:0007040">
    <property type="term" value="P:lysosome organization"/>
    <property type="evidence" value="ECO:0007669"/>
    <property type="project" value="InterPro"/>
</dbReference>
<feature type="compositionally biased region" description="Low complexity" evidence="12">
    <location>
        <begin position="56"/>
        <end position="67"/>
    </location>
</feature>
<evidence type="ECO:0000256" key="4">
    <source>
        <dbReference type="ARBA" id="ARBA00016099"/>
    </source>
</evidence>
<dbReference type="GO" id="GO:0043410">
    <property type="term" value="P:positive regulation of MAPK cascade"/>
    <property type="evidence" value="ECO:0007669"/>
    <property type="project" value="InterPro"/>
</dbReference>
<dbReference type="EMBL" id="OU893332">
    <property type="protein sequence ID" value="CAG9782409.1"/>
    <property type="molecule type" value="Genomic_DNA"/>
</dbReference>
<dbReference type="Pfam" id="PF15454">
    <property type="entry name" value="LAMTOR"/>
    <property type="match status" value="1"/>
</dbReference>
<keyword evidence="6" id="KW-0967">Endosome</keyword>
<dbReference type="PANTHER" id="PTHR13401">
    <property type="entry name" value="RAGULATOR COMPLEX PROTEIN LAMTOR1"/>
    <property type="match status" value="1"/>
</dbReference>
<dbReference type="InterPro" id="IPR028209">
    <property type="entry name" value="LAMTOR1/MEH1"/>
</dbReference>
<dbReference type="GO" id="GO:0005085">
    <property type="term" value="F:guanyl-nucleotide exchange factor activity"/>
    <property type="evidence" value="ECO:0007669"/>
    <property type="project" value="TreeGrafter"/>
</dbReference>
<dbReference type="GO" id="GO:0005765">
    <property type="term" value="C:lysosomal membrane"/>
    <property type="evidence" value="ECO:0007669"/>
    <property type="project" value="UniProtKB-SubCell"/>
</dbReference>
<evidence type="ECO:0000256" key="9">
    <source>
        <dbReference type="ARBA" id="ARBA00023228"/>
    </source>
</evidence>